<dbReference type="SUPFAM" id="SSF51126">
    <property type="entry name" value="Pectin lyase-like"/>
    <property type="match status" value="1"/>
</dbReference>
<evidence type="ECO:0008006" key="3">
    <source>
        <dbReference type="Google" id="ProtNLM"/>
    </source>
</evidence>
<protein>
    <recommendedName>
        <fullName evidence="3">Pectate lyase superfamily protein domain-containing protein</fullName>
    </recommendedName>
</protein>
<reference evidence="2" key="1">
    <citation type="journal article" date="2019" name="Int. J. Syst. Evol. Microbiol.">
        <title>The Global Catalogue of Microorganisms (GCM) 10K type strain sequencing project: providing services to taxonomists for standard genome sequencing and annotation.</title>
        <authorList>
            <consortium name="The Broad Institute Genomics Platform"/>
            <consortium name="The Broad Institute Genome Sequencing Center for Infectious Disease"/>
            <person name="Wu L."/>
            <person name="Ma J."/>
        </authorList>
    </citation>
    <scope>NUCLEOTIDE SEQUENCE [LARGE SCALE GENOMIC DNA]</scope>
    <source>
        <strain evidence="2">JCM 17068</strain>
    </source>
</reference>
<accession>A0ABP7UTL9</accession>
<gene>
    <name evidence="1" type="ORF">GCM10022388_18540</name>
</gene>
<organism evidence="1 2">
    <name type="scientific">Flavobacterium chungnamense</name>
    <dbReference type="NCBI Taxonomy" id="706182"/>
    <lineage>
        <taxon>Bacteria</taxon>
        <taxon>Pseudomonadati</taxon>
        <taxon>Bacteroidota</taxon>
        <taxon>Flavobacteriia</taxon>
        <taxon>Flavobacteriales</taxon>
        <taxon>Flavobacteriaceae</taxon>
        <taxon>Flavobacterium</taxon>
    </lineage>
</organism>
<evidence type="ECO:0000313" key="1">
    <source>
        <dbReference type="EMBL" id="GAA4052547.1"/>
    </source>
</evidence>
<keyword evidence="2" id="KW-1185">Reference proteome</keyword>
<proteinExistence type="predicted"/>
<dbReference type="SMART" id="SM00710">
    <property type="entry name" value="PbH1"/>
    <property type="match status" value="3"/>
</dbReference>
<dbReference type="InterPro" id="IPR006626">
    <property type="entry name" value="PbH1"/>
</dbReference>
<dbReference type="InterPro" id="IPR012334">
    <property type="entry name" value="Pectin_lyas_fold"/>
</dbReference>
<dbReference type="RefSeq" id="WP_345093898.1">
    <property type="nucleotide sequence ID" value="NZ_BAABCS010000017.1"/>
</dbReference>
<dbReference type="Gene3D" id="2.160.20.10">
    <property type="entry name" value="Single-stranded right-handed beta-helix, Pectin lyase-like"/>
    <property type="match status" value="1"/>
</dbReference>
<dbReference type="InterPro" id="IPR011050">
    <property type="entry name" value="Pectin_lyase_fold/virulence"/>
</dbReference>
<dbReference type="EMBL" id="BAABCS010000017">
    <property type="protein sequence ID" value="GAA4052547.1"/>
    <property type="molecule type" value="Genomic_DNA"/>
</dbReference>
<dbReference type="Proteomes" id="UP001500426">
    <property type="component" value="Unassembled WGS sequence"/>
</dbReference>
<sequence length="543" mass="59975">MEIRYVKGHSSSGDGGGGIFIWRTLDIFTSTNPTIGIYSTDNNGTIIQSIVNGIPNNDGRWIRQYDGFINVLYFGAFGFGNDYTINLQNAIDFASLNSKINPTLKGSTVFIPNGSYVISNIILKNSITILGESITSTILYATQGTENEYMFEMERGLVIINISNLYLSGQKSQRGAFHFKSDFPLGPPFLGGLQNSKISDIVIFGFFGHGIFLEGGREFSEGLLPHQFNVFENVRVFNFSEFNNSLRITGQNGQLTFLNCEFDGNPIRDNNDVYTFKRGVNILIRNVKEYNPAVISFINCTCQYADYGFVIEWAENITIDNCWFEQLGVAISVKSNQISSQSGFQPSKSINVVNNRFANAAGFGSLNAPNNIKDGQCVNVSNSFVNVNNNFVVVTDPNGVFLDENAVFIIAYNNTIGGVSALGNTFSVNKLGRTFGIMQIIDVNAIDNSIDCSGHKLLFVNTSKTPIKIIKSSINAGEYLTIRADQGKITFVNTDNIFFVTPNTDNSFSIDNGQIVTFVKIDNIISPSIYETYQLVSIMREVI</sequence>
<name>A0ABP7UTL9_9FLAO</name>
<comment type="caution">
    <text evidence="1">The sequence shown here is derived from an EMBL/GenBank/DDBJ whole genome shotgun (WGS) entry which is preliminary data.</text>
</comment>
<evidence type="ECO:0000313" key="2">
    <source>
        <dbReference type="Proteomes" id="UP001500426"/>
    </source>
</evidence>